<keyword evidence="10" id="KW-0157">Chromophore</keyword>
<dbReference type="EMBL" id="JBHLUN010000009">
    <property type="protein sequence ID" value="MFC0409339.1"/>
    <property type="molecule type" value="Genomic_DNA"/>
</dbReference>
<evidence type="ECO:0000256" key="4">
    <source>
        <dbReference type="ARBA" id="ARBA00022553"/>
    </source>
</evidence>
<dbReference type="Gene3D" id="3.30.450.40">
    <property type="match status" value="1"/>
</dbReference>
<evidence type="ECO:0000256" key="13">
    <source>
        <dbReference type="SAM" id="Coils"/>
    </source>
</evidence>
<evidence type="ECO:0000313" key="17">
    <source>
        <dbReference type="Proteomes" id="UP001589865"/>
    </source>
</evidence>
<dbReference type="InterPro" id="IPR001789">
    <property type="entry name" value="Sig_transdc_resp-reg_receiver"/>
</dbReference>
<evidence type="ECO:0000259" key="15">
    <source>
        <dbReference type="PROSITE" id="PS50110"/>
    </source>
</evidence>
<proteinExistence type="predicted"/>
<evidence type="ECO:0000256" key="1">
    <source>
        <dbReference type="ARBA" id="ARBA00000085"/>
    </source>
</evidence>
<feature type="coiled-coil region" evidence="13">
    <location>
        <begin position="508"/>
        <end position="535"/>
    </location>
</feature>
<dbReference type="Pfam" id="PF08446">
    <property type="entry name" value="PAS_2"/>
    <property type="match status" value="1"/>
</dbReference>
<dbReference type="RefSeq" id="WP_377045091.1">
    <property type="nucleotide sequence ID" value="NZ_JBHLUN010000009.1"/>
</dbReference>
<evidence type="ECO:0000256" key="5">
    <source>
        <dbReference type="ARBA" id="ARBA00022606"/>
    </source>
</evidence>
<dbReference type="SUPFAM" id="SSF52172">
    <property type="entry name" value="CheY-like"/>
    <property type="match status" value="1"/>
</dbReference>
<dbReference type="InterPro" id="IPR035965">
    <property type="entry name" value="PAS-like_dom_sf"/>
</dbReference>
<sequence>MSLNDQRSTDRDLALDTTNCDREPIQVPGAIQPHGLLLVLDPADHRVLQAAGDAAGLIGRPLGSLHGLSAAELLGEAVAAALRRPAALSPGGGLPMWNFEALELAPGRRFDAQVRSQAAGLVVELECLGLPGPDLRPNALSLVQAMMGHLQGADTPKTFCQAAVEQVRTVTGFDRVMLYRFLPDDTGSVIAEARAEGIGSYMDLHFPASDIPKQARQLYLRNWLRLIPDATYVPQPLVPAVSPLTGAVLDMSDCALRSVSPIHLQYLRNMGVQASMSMSVVRGGKLWGLIACHHRRPWHLAPSLRTACELFAQMFSLQLEAIEQREEHAYSLKMRHVHEHLVNVMAAEEKLAEGLIRHRPNLLDYVQAEGVALWIDGQYSAGGNTPSEREVRELAAWLSEIAGDGVVALDRLSEVYPPAAAYSGIASGVLALSVSRDPLDFILWFRPEVVETIHWAGNPDKPVEHGPHGATLTPRSSFAAWTETVRGRSRPWRPVEVEAAQALHVSLLEVVLRRIDQVTQERSRAREQQELLMAELDHRVKNTLANIQALVRHTRSGAGNLENFVHDFDRRIRAMAVAHSLLTTARWEGADLRALIEEELRPYRASEADRAVITGPTLRLKPKAALAVSLALHELATNAAKYGALSVPQGRVSVVWSVRDGEVVLDWIESGGPTVRKPTRRGFGSTVVERGLSYELGGTSKLDFDPAGLRCVVTIPLKQLVDSSLPAAAPEPPRPAEIPLASLEGKRLLVVEDGALVAMQVADALEQRGASVAGPAANLTQAIRLAVTEALDGALLDVDLDGETVFPVADVLRERKVPFLFTTGFDAATTLPERFRGLKVLTKPYSGDDAADALAALLTVHQAG</sequence>
<dbReference type="SUPFAM" id="SSF55874">
    <property type="entry name" value="ATPase domain of HSP90 chaperone/DNA topoisomerase II/histidine kinase"/>
    <property type="match status" value="1"/>
</dbReference>
<keyword evidence="5" id="KW-0716">Sensory transduction</keyword>
<dbReference type="InterPro" id="IPR011006">
    <property type="entry name" value="CheY-like_superfamily"/>
</dbReference>
<dbReference type="PANTHER" id="PTHR41523">
    <property type="entry name" value="TWO-COMPONENT SYSTEM SENSOR PROTEIN"/>
    <property type="match status" value="1"/>
</dbReference>
<feature type="domain" description="Phytochrome chromophore attachment site" evidence="14">
    <location>
        <begin position="155"/>
        <end position="313"/>
    </location>
</feature>
<dbReference type="InterPro" id="IPR029016">
    <property type="entry name" value="GAF-like_dom_sf"/>
</dbReference>
<evidence type="ECO:0000256" key="2">
    <source>
        <dbReference type="ARBA" id="ARBA00012438"/>
    </source>
</evidence>
<dbReference type="InterPro" id="IPR003018">
    <property type="entry name" value="GAF"/>
</dbReference>
<dbReference type="SMART" id="SM00448">
    <property type="entry name" value="REC"/>
    <property type="match status" value="1"/>
</dbReference>
<dbReference type="GO" id="GO:0016301">
    <property type="term" value="F:kinase activity"/>
    <property type="evidence" value="ECO:0007669"/>
    <property type="project" value="UniProtKB-KW"/>
</dbReference>
<dbReference type="SUPFAM" id="SSF55781">
    <property type="entry name" value="GAF domain-like"/>
    <property type="match status" value="2"/>
</dbReference>
<evidence type="ECO:0000256" key="8">
    <source>
        <dbReference type="ARBA" id="ARBA00022777"/>
    </source>
</evidence>
<dbReference type="Gene3D" id="3.30.450.270">
    <property type="match status" value="1"/>
</dbReference>
<dbReference type="EC" id="2.7.13.3" evidence="2"/>
<dbReference type="PRINTS" id="PR01033">
    <property type="entry name" value="PHYTOCHROME"/>
</dbReference>
<comment type="catalytic activity">
    <reaction evidence="1">
        <text>ATP + protein L-histidine = ADP + protein N-phospho-L-histidine.</text>
        <dbReference type="EC" id="2.7.13.3"/>
    </reaction>
</comment>
<evidence type="ECO:0000256" key="10">
    <source>
        <dbReference type="ARBA" id="ARBA00022991"/>
    </source>
</evidence>
<gene>
    <name evidence="16" type="ORF">ACFFGY_13860</name>
</gene>
<evidence type="ECO:0000256" key="3">
    <source>
        <dbReference type="ARBA" id="ARBA00022543"/>
    </source>
</evidence>
<dbReference type="Proteomes" id="UP001589865">
    <property type="component" value="Unassembled WGS sequence"/>
</dbReference>
<dbReference type="InterPro" id="IPR011102">
    <property type="entry name" value="Sig_transdc_His_kinase_HWE"/>
</dbReference>
<dbReference type="Pfam" id="PF01590">
    <property type="entry name" value="GAF"/>
    <property type="match status" value="1"/>
</dbReference>
<accession>A0ABV6JUB8</accession>
<keyword evidence="13" id="KW-0175">Coiled coil</keyword>
<dbReference type="InterPro" id="IPR016132">
    <property type="entry name" value="Phyto_chromo_attachment"/>
</dbReference>
<keyword evidence="9" id="KW-0067">ATP-binding</keyword>
<dbReference type="InterPro" id="IPR036890">
    <property type="entry name" value="HATPase_C_sf"/>
</dbReference>
<dbReference type="InterPro" id="IPR013515">
    <property type="entry name" value="Phytochrome_cen-reg"/>
</dbReference>
<evidence type="ECO:0000256" key="7">
    <source>
        <dbReference type="ARBA" id="ARBA00022741"/>
    </source>
</evidence>
<evidence type="ECO:0000256" key="6">
    <source>
        <dbReference type="ARBA" id="ARBA00022679"/>
    </source>
</evidence>
<feature type="domain" description="Response regulatory" evidence="15">
    <location>
        <begin position="747"/>
        <end position="858"/>
    </location>
</feature>
<dbReference type="PROSITE" id="PS50046">
    <property type="entry name" value="PHYTOCHROME_2"/>
    <property type="match status" value="1"/>
</dbReference>
<dbReference type="Gene3D" id="3.30.450.20">
    <property type="entry name" value="PAS domain"/>
    <property type="match status" value="2"/>
</dbReference>
<organism evidence="16 17">
    <name type="scientific">Roseomonas elaeocarpi</name>
    <dbReference type="NCBI Taxonomy" id="907779"/>
    <lineage>
        <taxon>Bacteria</taxon>
        <taxon>Pseudomonadati</taxon>
        <taxon>Pseudomonadota</taxon>
        <taxon>Alphaproteobacteria</taxon>
        <taxon>Acetobacterales</taxon>
        <taxon>Roseomonadaceae</taxon>
        <taxon>Roseomonas</taxon>
    </lineage>
</organism>
<keyword evidence="3" id="KW-0600">Photoreceptor protein</keyword>
<dbReference type="Gene3D" id="3.30.565.10">
    <property type="entry name" value="Histidine kinase-like ATPase, C-terminal domain"/>
    <property type="match status" value="1"/>
</dbReference>
<protein>
    <recommendedName>
        <fullName evidence="2">histidine kinase</fullName>
        <ecNumber evidence="2">2.7.13.3</ecNumber>
    </recommendedName>
</protein>
<dbReference type="SMART" id="SM00065">
    <property type="entry name" value="GAF"/>
    <property type="match status" value="1"/>
</dbReference>
<comment type="caution">
    <text evidence="16">The sequence shown here is derived from an EMBL/GenBank/DDBJ whole genome shotgun (WGS) entry which is preliminary data.</text>
</comment>
<keyword evidence="7" id="KW-0547">Nucleotide-binding</keyword>
<dbReference type="InterPro" id="IPR001294">
    <property type="entry name" value="Phytochrome"/>
</dbReference>
<reference evidence="16 17" key="1">
    <citation type="submission" date="2024-09" db="EMBL/GenBank/DDBJ databases">
        <authorList>
            <person name="Sun Q."/>
            <person name="Mori K."/>
        </authorList>
    </citation>
    <scope>NUCLEOTIDE SEQUENCE [LARGE SCALE GENOMIC DNA]</scope>
    <source>
        <strain evidence="16 17">TBRC 5777</strain>
    </source>
</reference>
<keyword evidence="11" id="KW-0675">Receptor</keyword>
<feature type="modified residue" description="4-aspartylphosphate" evidence="12">
    <location>
        <position position="797"/>
    </location>
</feature>
<keyword evidence="6" id="KW-0808">Transferase</keyword>
<dbReference type="Pfam" id="PF07536">
    <property type="entry name" value="HWE_HK"/>
    <property type="match status" value="1"/>
</dbReference>
<dbReference type="InterPro" id="IPR043150">
    <property type="entry name" value="Phytochrome_PHY_sf"/>
</dbReference>
<dbReference type="PANTHER" id="PTHR41523:SF7">
    <property type="entry name" value="HISTIDINE KINASE"/>
    <property type="match status" value="1"/>
</dbReference>
<evidence type="ECO:0000259" key="14">
    <source>
        <dbReference type="PROSITE" id="PS50046"/>
    </source>
</evidence>
<dbReference type="InterPro" id="IPR013654">
    <property type="entry name" value="PAS_2"/>
</dbReference>
<dbReference type="SUPFAM" id="SSF55785">
    <property type="entry name" value="PYP-like sensor domain (PAS domain)"/>
    <property type="match status" value="1"/>
</dbReference>
<name>A0ABV6JUB8_9PROT</name>
<dbReference type="PROSITE" id="PS50110">
    <property type="entry name" value="RESPONSE_REGULATORY"/>
    <property type="match status" value="1"/>
</dbReference>
<keyword evidence="17" id="KW-1185">Reference proteome</keyword>
<evidence type="ECO:0000313" key="16">
    <source>
        <dbReference type="EMBL" id="MFC0409339.1"/>
    </source>
</evidence>
<keyword evidence="4 12" id="KW-0597">Phosphoprotein</keyword>
<evidence type="ECO:0000256" key="12">
    <source>
        <dbReference type="PROSITE-ProRule" id="PRU00169"/>
    </source>
</evidence>
<evidence type="ECO:0000256" key="9">
    <source>
        <dbReference type="ARBA" id="ARBA00022840"/>
    </source>
</evidence>
<evidence type="ECO:0000256" key="11">
    <source>
        <dbReference type="ARBA" id="ARBA00023170"/>
    </source>
</evidence>
<dbReference type="Pfam" id="PF00360">
    <property type="entry name" value="PHY"/>
    <property type="match status" value="1"/>
</dbReference>
<keyword evidence="8 16" id="KW-0418">Kinase</keyword>
<dbReference type="Gene3D" id="3.40.50.2300">
    <property type="match status" value="1"/>
</dbReference>
<dbReference type="SMART" id="SM00911">
    <property type="entry name" value="HWE_HK"/>
    <property type="match status" value="1"/>
</dbReference>